<organism evidence="1 2">
    <name type="scientific">Cyprinus carpio</name>
    <name type="common">Common carp</name>
    <dbReference type="NCBI Taxonomy" id="7962"/>
    <lineage>
        <taxon>Eukaryota</taxon>
        <taxon>Metazoa</taxon>
        <taxon>Chordata</taxon>
        <taxon>Craniata</taxon>
        <taxon>Vertebrata</taxon>
        <taxon>Euteleostomi</taxon>
        <taxon>Actinopterygii</taxon>
        <taxon>Neopterygii</taxon>
        <taxon>Teleostei</taxon>
        <taxon>Ostariophysi</taxon>
        <taxon>Cypriniformes</taxon>
        <taxon>Cyprinidae</taxon>
        <taxon>Cyprininae</taxon>
        <taxon>Cyprinus</taxon>
    </lineage>
</organism>
<reference evidence="1" key="1">
    <citation type="submission" date="2025-08" db="UniProtKB">
        <authorList>
            <consortium name="Ensembl"/>
        </authorList>
    </citation>
    <scope>IDENTIFICATION</scope>
</reference>
<dbReference type="Proteomes" id="UP000694701">
    <property type="component" value="Unplaced"/>
</dbReference>
<accession>A0A8C2F8U0</accession>
<evidence type="ECO:0000313" key="2">
    <source>
        <dbReference type="Proteomes" id="UP000694701"/>
    </source>
</evidence>
<dbReference type="AlphaFoldDB" id="A0A8C2F8U0"/>
<name>A0A8C2F8U0_CYPCA</name>
<proteinExistence type="predicted"/>
<dbReference type="Ensembl" id="ENSCCRT00020056852.1">
    <property type="protein sequence ID" value="ENSCCRP00020052187.1"/>
    <property type="gene ID" value="ENSCCRG00020023222.1"/>
</dbReference>
<evidence type="ECO:0000313" key="1">
    <source>
        <dbReference type="Ensembl" id="ENSCCRP00020052187.1"/>
    </source>
</evidence>
<sequence length="44" mass="4926">MIGVVGLVGMGYGTWAVISPGEERKREILKVLKHCRFINNINLL</sequence>
<protein>
    <submittedName>
        <fullName evidence="1">Uncharacterized protein</fullName>
    </submittedName>
</protein>